<accession>A0ABS0SVV8</accession>
<evidence type="ECO:0000313" key="1">
    <source>
        <dbReference type="EMBL" id="MBI1683541.1"/>
    </source>
</evidence>
<dbReference type="RefSeq" id="WP_198575461.1">
    <property type="nucleotide sequence ID" value="NZ_JADWOX010000003.1"/>
</dbReference>
<evidence type="ECO:0000313" key="2">
    <source>
        <dbReference type="Proteomes" id="UP000639859"/>
    </source>
</evidence>
<keyword evidence="2" id="KW-1185">Reference proteome</keyword>
<comment type="caution">
    <text evidence="1">The sequence shown here is derived from an EMBL/GenBank/DDBJ whole genome shotgun (WGS) entry which is preliminary data.</text>
</comment>
<dbReference type="EMBL" id="JADWOX010000003">
    <property type="protein sequence ID" value="MBI1683541.1"/>
    <property type="molecule type" value="Genomic_DNA"/>
</dbReference>
<proteinExistence type="predicted"/>
<reference evidence="1 2" key="1">
    <citation type="submission" date="2020-11" db="EMBL/GenBank/DDBJ databases">
        <title>genome sequence of strain KACC 18849.</title>
        <authorList>
            <person name="Gao J."/>
            <person name="Zhang X."/>
        </authorList>
    </citation>
    <scope>NUCLEOTIDE SEQUENCE [LARGE SCALE GENOMIC DNA]</scope>
    <source>
        <strain evidence="1 2">KACC 18849</strain>
    </source>
</reference>
<sequence>MIEVRNTDDMELVMEIAQHEDGGPMTVSQFEQALPLELVEAALADARARLRTIASP</sequence>
<name>A0ABS0SVV8_9CAUL</name>
<protein>
    <submittedName>
        <fullName evidence="1">Uncharacterized protein</fullName>
    </submittedName>
</protein>
<organism evidence="1 2">
    <name type="scientific">Caulobacter hibisci</name>
    <dbReference type="NCBI Taxonomy" id="2035993"/>
    <lineage>
        <taxon>Bacteria</taxon>
        <taxon>Pseudomonadati</taxon>
        <taxon>Pseudomonadota</taxon>
        <taxon>Alphaproteobacteria</taxon>
        <taxon>Caulobacterales</taxon>
        <taxon>Caulobacteraceae</taxon>
        <taxon>Caulobacter</taxon>
    </lineage>
</organism>
<gene>
    <name evidence="1" type="ORF">I4Q42_07670</name>
</gene>
<dbReference type="Proteomes" id="UP000639859">
    <property type="component" value="Unassembled WGS sequence"/>
</dbReference>